<evidence type="ECO:0000313" key="1">
    <source>
        <dbReference type="EMBL" id="KAK4011965.1"/>
    </source>
</evidence>
<organism evidence="1 2">
    <name type="scientific">Daphnia magna</name>
    <dbReference type="NCBI Taxonomy" id="35525"/>
    <lineage>
        <taxon>Eukaryota</taxon>
        <taxon>Metazoa</taxon>
        <taxon>Ecdysozoa</taxon>
        <taxon>Arthropoda</taxon>
        <taxon>Crustacea</taxon>
        <taxon>Branchiopoda</taxon>
        <taxon>Diplostraca</taxon>
        <taxon>Cladocera</taxon>
        <taxon>Anomopoda</taxon>
        <taxon>Daphniidae</taxon>
        <taxon>Daphnia</taxon>
    </lineage>
</organism>
<proteinExistence type="predicted"/>
<comment type="caution">
    <text evidence="1">The sequence shown here is derived from an EMBL/GenBank/DDBJ whole genome shotgun (WGS) entry which is preliminary data.</text>
</comment>
<accession>A0ABQ9ZHC6</accession>
<evidence type="ECO:0000313" key="2">
    <source>
        <dbReference type="Proteomes" id="UP001234178"/>
    </source>
</evidence>
<name>A0ABQ9ZHC6_9CRUS</name>
<keyword evidence="2" id="KW-1185">Reference proteome</keyword>
<dbReference type="Proteomes" id="UP001234178">
    <property type="component" value="Unassembled WGS sequence"/>
</dbReference>
<protein>
    <submittedName>
        <fullName evidence="1">Uncharacterized protein</fullName>
    </submittedName>
</protein>
<gene>
    <name evidence="1" type="ORF">OUZ56_021068</name>
</gene>
<reference evidence="1 2" key="1">
    <citation type="journal article" date="2023" name="Nucleic Acids Res.">
        <title>The hologenome of Daphnia magna reveals possible DNA methylation and microbiome-mediated evolution of the host genome.</title>
        <authorList>
            <person name="Chaturvedi A."/>
            <person name="Li X."/>
            <person name="Dhandapani V."/>
            <person name="Marshall H."/>
            <person name="Kissane S."/>
            <person name="Cuenca-Cambronero M."/>
            <person name="Asole G."/>
            <person name="Calvet F."/>
            <person name="Ruiz-Romero M."/>
            <person name="Marangio P."/>
            <person name="Guigo R."/>
            <person name="Rago D."/>
            <person name="Mirbahai L."/>
            <person name="Eastwood N."/>
            <person name="Colbourne J.K."/>
            <person name="Zhou J."/>
            <person name="Mallon E."/>
            <person name="Orsini L."/>
        </authorList>
    </citation>
    <scope>NUCLEOTIDE SEQUENCE [LARGE SCALE GENOMIC DNA]</scope>
    <source>
        <strain evidence="1">LRV0_1</strain>
    </source>
</reference>
<sequence length="62" mass="7364">MAVSRNYDLLMVEFRRRDQLEKVNICYRFPIELSCHLAADDTNDLTDYTDQRLLSSLVDPRQ</sequence>
<dbReference type="EMBL" id="JAOYFB010000003">
    <property type="protein sequence ID" value="KAK4011965.1"/>
    <property type="molecule type" value="Genomic_DNA"/>
</dbReference>